<organism evidence="8">
    <name type="scientific">Thermodesulfobium narugense</name>
    <dbReference type="NCBI Taxonomy" id="184064"/>
    <lineage>
        <taxon>Bacteria</taxon>
        <taxon>Pseudomonadati</taxon>
        <taxon>Thermodesulfobiota</taxon>
        <taxon>Thermodesulfobiia</taxon>
        <taxon>Thermodesulfobiales</taxon>
        <taxon>Thermodesulfobiaceae</taxon>
        <taxon>Thermodesulfobium</taxon>
    </lineage>
</organism>
<dbReference type="NCBIfam" id="NF006870">
    <property type="entry name" value="PRK09364.1"/>
    <property type="match status" value="1"/>
</dbReference>
<reference evidence="8" key="1">
    <citation type="journal article" date="2020" name="mSystems">
        <title>Genome- and Community-Level Interaction Insights into Carbon Utilization and Element Cycling Functions of Hydrothermarchaeota in Hydrothermal Sediment.</title>
        <authorList>
            <person name="Zhou Z."/>
            <person name="Liu Y."/>
            <person name="Xu W."/>
            <person name="Pan J."/>
            <person name="Luo Z.H."/>
            <person name="Li M."/>
        </authorList>
    </citation>
    <scope>NUCLEOTIDE SEQUENCE [LARGE SCALE GENOMIC DNA]</scope>
    <source>
        <strain evidence="8">SpSt-1019</strain>
    </source>
</reference>
<evidence type="ECO:0000313" key="8">
    <source>
        <dbReference type="EMBL" id="HHI65035.1"/>
    </source>
</evidence>
<dbReference type="UniPathway" id="UPA00344"/>
<dbReference type="InterPro" id="IPR036522">
    <property type="entry name" value="MoaC_sf"/>
</dbReference>
<accession>A0A7C5KGE7</accession>
<dbReference type="EC" id="4.6.1.17" evidence="3"/>
<dbReference type="GO" id="GO:0006777">
    <property type="term" value="P:Mo-molybdopterin cofactor biosynthetic process"/>
    <property type="evidence" value="ECO:0007669"/>
    <property type="project" value="UniProtKB-KW"/>
</dbReference>
<dbReference type="Pfam" id="PF01967">
    <property type="entry name" value="MoaC"/>
    <property type="match status" value="1"/>
</dbReference>
<dbReference type="NCBIfam" id="TIGR00581">
    <property type="entry name" value="moaC"/>
    <property type="match status" value="1"/>
</dbReference>
<evidence type="ECO:0000256" key="1">
    <source>
        <dbReference type="ARBA" id="ARBA00001637"/>
    </source>
</evidence>
<sequence length="154" mass="16945">MFTHLDDKGKAQMVDIGDKVETVRVAKAQAFIKLSEGTLNLINDQKIPKGDIFSTSRIAGIMAAKKTWELIPLTHPIPINQISIDFEIKNDGILIFSQVKTNFKTGVEMEALIAVNIAALTIYDMIKAVEKGAIIEDVKLLYKSGGKSGTYEYA</sequence>
<proteinExistence type="predicted"/>
<comment type="function">
    <text evidence="6">Catalyzes the conversion of (8S)-3',8-cyclo-7,8-dihydroguanosine 5'-triphosphate to cyclic pyranopterin monophosphate (cPMP).</text>
</comment>
<dbReference type="CDD" id="cd01420">
    <property type="entry name" value="MoaC_PE"/>
    <property type="match status" value="1"/>
</dbReference>
<comment type="catalytic activity">
    <reaction evidence="1">
        <text>(8S)-3',8-cyclo-7,8-dihydroguanosine 5'-triphosphate = cyclic pyranopterin phosphate + diphosphate</text>
        <dbReference type="Rhea" id="RHEA:49580"/>
        <dbReference type="ChEBI" id="CHEBI:33019"/>
        <dbReference type="ChEBI" id="CHEBI:59648"/>
        <dbReference type="ChEBI" id="CHEBI:131766"/>
        <dbReference type="EC" id="4.6.1.17"/>
    </reaction>
</comment>
<dbReference type="InterPro" id="IPR050105">
    <property type="entry name" value="MoCo_biosynth_MoaA/MoaC"/>
</dbReference>
<gene>
    <name evidence="8" type="primary">moaC</name>
    <name evidence="8" type="ORF">ENL70_00620</name>
</gene>
<comment type="caution">
    <text evidence="8">The sequence shown here is derived from an EMBL/GenBank/DDBJ whole genome shotgun (WGS) entry which is preliminary data.</text>
</comment>
<dbReference type="PANTHER" id="PTHR22960">
    <property type="entry name" value="MOLYBDOPTERIN COFACTOR SYNTHESIS PROTEIN A"/>
    <property type="match status" value="1"/>
</dbReference>
<dbReference type="InterPro" id="IPR023045">
    <property type="entry name" value="MoaC"/>
</dbReference>
<evidence type="ECO:0000256" key="5">
    <source>
        <dbReference type="ARBA" id="ARBA00023239"/>
    </source>
</evidence>
<evidence type="ECO:0000256" key="2">
    <source>
        <dbReference type="ARBA" id="ARBA00005046"/>
    </source>
</evidence>
<dbReference type="GO" id="GO:0061799">
    <property type="term" value="F:cyclic pyranopterin monophosphate synthase activity"/>
    <property type="evidence" value="ECO:0007669"/>
    <property type="project" value="UniProtKB-EC"/>
</dbReference>
<evidence type="ECO:0000256" key="3">
    <source>
        <dbReference type="ARBA" id="ARBA00012575"/>
    </source>
</evidence>
<evidence type="ECO:0000256" key="6">
    <source>
        <dbReference type="ARBA" id="ARBA00055087"/>
    </source>
</evidence>
<dbReference type="SUPFAM" id="SSF55040">
    <property type="entry name" value="Molybdenum cofactor biosynthesis protein C, MoaC"/>
    <property type="match status" value="1"/>
</dbReference>
<dbReference type="InterPro" id="IPR002820">
    <property type="entry name" value="Mopterin_CF_biosynth-C_dom"/>
</dbReference>
<name>A0A7C5KGE7_9BACT</name>
<evidence type="ECO:0000256" key="4">
    <source>
        <dbReference type="ARBA" id="ARBA00023150"/>
    </source>
</evidence>
<dbReference type="Gene3D" id="3.30.70.640">
    <property type="entry name" value="Molybdopterin cofactor biosynthesis C (MoaC) domain"/>
    <property type="match status" value="1"/>
</dbReference>
<dbReference type="AlphaFoldDB" id="A0A7C5KGE7"/>
<evidence type="ECO:0000259" key="7">
    <source>
        <dbReference type="Pfam" id="PF01967"/>
    </source>
</evidence>
<dbReference type="InterPro" id="IPR047594">
    <property type="entry name" value="MoaC_bact/euk"/>
</dbReference>
<feature type="domain" description="Molybdopterin cofactor biosynthesis C (MoaC)" evidence="7">
    <location>
        <begin position="13"/>
        <end position="146"/>
    </location>
</feature>
<dbReference type="EMBL" id="DRUY01000026">
    <property type="protein sequence ID" value="HHI65035.1"/>
    <property type="molecule type" value="Genomic_DNA"/>
</dbReference>
<dbReference type="PANTHER" id="PTHR22960:SF29">
    <property type="entry name" value="CYCLIC PYRANOPTERIN MONOPHOSPHATE SYNTHASE"/>
    <property type="match status" value="1"/>
</dbReference>
<protein>
    <recommendedName>
        <fullName evidence="3">cyclic pyranopterin monophosphate synthase</fullName>
        <ecNumber evidence="3">4.6.1.17</ecNumber>
    </recommendedName>
</protein>
<keyword evidence="4" id="KW-0501">Molybdenum cofactor biosynthesis</keyword>
<comment type="pathway">
    <text evidence="2">Cofactor biosynthesis; molybdopterin biosynthesis.</text>
</comment>
<keyword evidence="5 8" id="KW-0456">Lyase</keyword>